<keyword evidence="3" id="KW-1003">Cell membrane</keyword>
<comment type="caution">
    <text evidence="9">The sequence shown here is derived from an EMBL/GenBank/DDBJ whole genome shotgun (WGS) entry which is preliminary data.</text>
</comment>
<feature type="transmembrane region" description="Helical" evidence="7">
    <location>
        <begin position="373"/>
        <end position="390"/>
    </location>
</feature>
<evidence type="ECO:0000259" key="8">
    <source>
        <dbReference type="Pfam" id="PF02687"/>
    </source>
</evidence>
<accession>A0ABQ0DZY3</accession>
<feature type="domain" description="ABC3 transporter permease C-terminal" evidence="8">
    <location>
        <begin position="276"/>
        <end position="393"/>
    </location>
</feature>
<evidence type="ECO:0000256" key="5">
    <source>
        <dbReference type="ARBA" id="ARBA00022989"/>
    </source>
</evidence>
<keyword evidence="10" id="KW-1185">Reference proteome</keyword>
<dbReference type="PANTHER" id="PTHR30489:SF0">
    <property type="entry name" value="LIPOPROTEIN-RELEASING SYSTEM TRANSMEMBRANE PROTEIN LOLE"/>
    <property type="match status" value="1"/>
</dbReference>
<dbReference type="Pfam" id="PF02687">
    <property type="entry name" value="FtsX"/>
    <property type="match status" value="1"/>
</dbReference>
<gene>
    <name evidence="9" type="ORF">Tsumi_00820</name>
</gene>
<protein>
    <submittedName>
        <fullName evidence="9">FtsX-like permease family protein</fullName>
    </submittedName>
</protein>
<sequence length="398" mass="43985">MYASFIARRYAFSRRHFDAVHIVALISSLVMGVVMAAAIIILSVFNGYERLILESTSPFDAPLLLNRRDGKVFDATTPELADLLASLEVAAHSLTMRSEGMLFAGRESTPVLLMGLDTGFEKVCDVTSTIAIGAYPHSKGDFLLGADSYTSLGMPLPEDSVKMSLFVPRRKGSINPLIPQSAFMQSEGYITGVVNAGQAEYNNTLFLPISQLADLLDYSGDMCEAIALKPSQMQSDVTFRKALSHNLPAEYQLLTRREQQPMLMRLVAMEKWLSFSIILFVVILSSFNIVCSSAMLIVEKKRDIRIFKAIGMPRHTIPKIFFLRSLITTLIGILGGLLVGSILLILQQRIGFVTYVEGYIPVPYPVDFKWGDFVIAPLALLVIGVISAWLPPRILIRA</sequence>
<evidence type="ECO:0000256" key="6">
    <source>
        <dbReference type="ARBA" id="ARBA00023136"/>
    </source>
</evidence>
<evidence type="ECO:0000256" key="3">
    <source>
        <dbReference type="ARBA" id="ARBA00022475"/>
    </source>
</evidence>
<keyword evidence="5 7" id="KW-1133">Transmembrane helix</keyword>
<reference evidence="9 10" key="1">
    <citation type="journal article" date="2025" name="Int. J. Syst. Evol. Microbiol.">
        <title>Desulfovibrio falkowii sp. nov., Porphyromonas miyakawae sp. nov., Mediterraneibacter flintii sp. nov. and Owariibacterium komagatae gen. nov., sp. nov., isolated from human faeces.</title>
        <authorList>
            <person name="Hamaguchi T."/>
            <person name="Ohara M."/>
            <person name="Hisatomi A."/>
            <person name="Sekiguchi K."/>
            <person name="Takeda J.I."/>
            <person name="Ueyama J."/>
            <person name="Ito M."/>
            <person name="Nishiwaki H."/>
            <person name="Ogi T."/>
            <person name="Hirayama M."/>
            <person name="Ohkuma M."/>
            <person name="Sakamoto M."/>
            <person name="Ohno K."/>
        </authorList>
    </citation>
    <scope>NUCLEOTIDE SEQUENCE [LARGE SCALE GENOMIC DNA]</scope>
    <source>
        <strain evidence="9 10">13CB11C</strain>
    </source>
</reference>
<dbReference type="EMBL" id="BAAFSF010000001">
    <property type="protein sequence ID" value="GAB1250978.1"/>
    <property type="molecule type" value="Genomic_DNA"/>
</dbReference>
<dbReference type="Proteomes" id="UP001628220">
    <property type="component" value="Unassembled WGS sequence"/>
</dbReference>
<feature type="transmembrane region" description="Helical" evidence="7">
    <location>
        <begin position="20"/>
        <end position="45"/>
    </location>
</feature>
<evidence type="ECO:0000256" key="1">
    <source>
        <dbReference type="ARBA" id="ARBA00004651"/>
    </source>
</evidence>
<comment type="subcellular location">
    <subcellularLocation>
        <location evidence="1">Cell membrane</location>
        <topology evidence="1">Multi-pass membrane protein</topology>
    </subcellularLocation>
</comment>
<evidence type="ECO:0000256" key="4">
    <source>
        <dbReference type="ARBA" id="ARBA00022692"/>
    </source>
</evidence>
<evidence type="ECO:0000256" key="7">
    <source>
        <dbReference type="SAM" id="Phobius"/>
    </source>
</evidence>
<organism evidence="9 10">
    <name type="scientific">Porphyromonas miyakawae</name>
    <dbReference type="NCBI Taxonomy" id="3137470"/>
    <lineage>
        <taxon>Bacteria</taxon>
        <taxon>Pseudomonadati</taxon>
        <taxon>Bacteroidota</taxon>
        <taxon>Bacteroidia</taxon>
        <taxon>Bacteroidales</taxon>
        <taxon>Porphyromonadaceae</taxon>
        <taxon>Porphyromonas</taxon>
    </lineage>
</organism>
<dbReference type="InterPro" id="IPR051447">
    <property type="entry name" value="Lipoprotein-release_system"/>
</dbReference>
<keyword evidence="4 7" id="KW-0812">Transmembrane</keyword>
<evidence type="ECO:0000313" key="9">
    <source>
        <dbReference type="EMBL" id="GAB1250978.1"/>
    </source>
</evidence>
<dbReference type="PANTHER" id="PTHR30489">
    <property type="entry name" value="LIPOPROTEIN-RELEASING SYSTEM TRANSMEMBRANE PROTEIN LOLE"/>
    <property type="match status" value="1"/>
</dbReference>
<feature type="transmembrane region" description="Helical" evidence="7">
    <location>
        <begin position="321"/>
        <end position="346"/>
    </location>
</feature>
<evidence type="ECO:0000256" key="2">
    <source>
        <dbReference type="ARBA" id="ARBA00005236"/>
    </source>
</evidence>
<evidence type="ECO:0000313" key="10">
    <source>
        <dbReference type="Proteomes" id="UP001628220"/>
    </source>
</evidence>
<dbReference type="RefSeq" id="WP_411914806.1">
    <property type="nucleotide sequence ID" value="NZ_BAAFSF010000001.1"/>
</dbReference>
<feature type="transmembrane region" description="Helical" evidence="7">
    <location>
        <begin position="272"/>
        <end position="298"/>
    </location>
</feature>
<keyword evidence="6 7" id="KW-0472">Membrane</keyword>
<name>A0ABQ0DZY3_9PORP</name>
<proteinExistence type="inferred from homology"/>
<comment type="similarity">
    <text evidence="2">Belongs to the ABC-4 integral membrane protein family. LolC/E subfamily.</text>
</comment>
<dbReference type="InterPro" id="IPR003838">
    <property type="entry name" value="ABC3_permease_C"/>
</dbReference>